<dbReference type="KEGG" id="dcr:108193985"/>
<accession>A0A161X5I5</accession>
<reference evidence="1" key="1">
    <citation type="journal article" date="2016" name="Nat. Genet.">
        <title>A high-quality carrot genome assembly provides new insights into carotenoid accumulation and asterid genome evolution.</title>
        <authorList>
            <person name="Iorizzo M."/>
            <person name="Ellison S."/>
            <person name="Senalik D."/>
            <person name="Zeng P."/>
            <person name="Satapoomin P."/>
            <person name="Huang J."/>
            <person name="Bowman M."/>
            <person name="Iovene M."/>
            <person name="Sanseverino W."/>
            <person name="Cavagnaro P."/>
            <person name="Yildiz M."/>
            <person name="Macko-Podgorni A."/>
            <person name="Moranska E."/>
            <person name="Grzebelus E."/>
            <person name="Grzebelus D."/>
            <person name="Ashrafi H."/>
            <person name="Zheng Z."/>
            <person name="Cheng S."/>
            <person name="Spooner D."/>
            <person name="Van Deynze A."/>
            <person name="Simon P."/>
        </authorList>
    </citation>
    <scope>NUCLEOTIDE SEQUENCE</scope>
    <source>
        <tissue evidence="1">Leaf</tissue>
    </source>
</reference>
<dbReference type="PANTHER" id="PTHR33528:SF14">
    <property type="entry name" value="SOLUTE CARRIER FAMILY 35 MEMBER A4"/>
    <property type="match status" value="1"/>
</dbReference>
<dbReference type="OrthoDB" id="2012160at2759"/>
<keyword evidence="2" id="KW-1185">Reference proteome</keyword>
<dbReference type="Gramene" id="KZM87663">
    <property type="protein sequence ID" value="KZM87663"/>
    <property type="gene ID" value="DCAR_024764"/>
</dbReference>
<dbReference type="AlphaFoldDB" id="A0A161X5I5"/>
<reference evidence="1" key="2">
    <citation type="submission" date="2022-03" db="EMBL/GenBank/DDBJ databases">
        <title>Draft title - Genomic analysis of global carrot germplasm unveils the trajectory of domestication and the origin of high carotenoid orange carrot.</title>
        <authorList>
            <person name="Iorizzo M."/>
            <person name="Ellison S."/>
            <person name="Senalik D."/>
            <person name="Macko-Podgorni A."/>
            <person name="Grzebelus D."/>
            <person name="Bostan H."/>
            <person name="Rolling W."/>
            <person name="Curaba J."/>
            <person name="Simon P."/>
        </authorList>
    </citation>
    <scope>NUCLEOTIDE SEQUENCE</scope>
    <source>
        <tissue evidence="1">Leaf</tissue>
    </source>
</reference>
<dbReference type="Pfam" id="PF15054">
    <property type="entry name" value="DUF4535"/>
    <property type="match status" value="1"/>
</dbReference>
<evidence type="ECO:0000313" key="2">
    <source>
        <dbReference type="Proteomes" id="UP000077755"/>
    </source>
</evidence>
<dbReference type="EMBL" id="CP093349">
    <property type="protein sequence ID" value="WOH08997.1"/>
    <property type="molecule type" value="Genomic_DNA"/>
</dbReference>
<dbReference type="Proteomes" id="UP000077755">
    <property type="component" value="Chromosome 7"/>
</dbReference>
<proteinExistence type="predicted"/>
<protein>
    <submittedName>
        <fullName evidence="1">Uncharacterized protein</fullName>
    </submittedName>
</protein>
<dbReference type="InterPro" id="IPR027854">
    <property type="entry name" value="STMP1"/>
</dbReference>
<sequence>MGIITRSFTFMMGTACGVYIAQNYDVPDIKKLFVTNFEKLKRTEEIHRKPNKEKDDL</sequence>
<gene>
    <name evidence="1" type="ORF">DCAR_0728448</name>
</gene>
<organism evidence="1 2">
    <name type="scientific">Daucus carota subsp. sativus</name>
    <name type="common">Carrot</name>
    <dbReference type="NCBI Taxonomy" id="79200"/>
    <lineage>
        <taxon>Eukaryota</taxon>
        <taxon>Viridiplantae</taxon>
        <taxon>Streptophyta</taxon>
        <taxon>Embryophyta</taxon>
        <taxon>Tracheophyta</taxon>
        <taxon>Spermatophyta</taxon>
        <taxon>Magnoliopsida</taxon>
        <taxon>eudicotyledons</taxon>
        <taxon>Gunneridae</taxon>
        <taxon>Pentapetalae</taxon>
        <taxon>asterids</taxon>
        <taxon>campanulids</taxon>
        <taxon>Apiales</taxon>
        <taxon>Apiaceae</taxon>
        <taxon>Apioideae</taxon>
        <taxon>Scandiceae</taxon>
        <taxon>Daucinae</taxon>
        <taxon>Daucus</taxon>
        <taxon>Daucus sect. Daucus</taxon>
    </lineage>
</organism>
<evidence type="ECO:0000313" key="1">
    <source>
        <dbReference type="EMBL" id="WOH08997.1"/>
    </source>
</evidence>
<dbReference type="PANTHER" id="PTHR33528">
    <property type="entry name" value="OS07G0239500 PROTEIN"/>
    <property type="match status" value="1"/>
</dbReference>
<name>A0A161X5I5_DAUCS</name>